<evidence type="ECO:0000256" key="5">
    <source>
        <dbReference type="ARBA" id="ARBA00022598"/>
    </source>
</evidence>
<feature type="binding site" evidence="12">
    <location>
        <begin position="348"/>
        <end position="351"/>
    </location>
    <ligand>
        <name>ATP</name>
        <dbReference type="ChEBI" id="CHEBI:30616"/>
    </ligand>
</feature>
<dbReference type="SUPFAM" id="SSF55681">
    <property type="entry name" value="Class II aaRS and biotin synthetases"/>
    <property type="match status" value="1"/>
</dbReference>
<organism evidence="14 15">
    <name type="scientific">Candidatus Magnetaquiglobus chichijimensis</name>
    <dbReference type="NCBI Taxonomy" id="3141448"/>
    <lineage>
        <taxon>Bacteria</taxon>
        <taxon>Pseudomonadati</taxon>
        <taxon>Pseudomonadota</taxon>
        <taxon>Magnetococcia</taxon>
        <taxon>Magnetococcales</taxon>
        <taxon>Candidatus Magnetaquicoccaceae</taxon>
        <taxon>Candidatus Magnetaquiglobus</taxon>
    </lineage>
</organism>
<keyword evidence="8 12" id="KW-0648">Protein biosynthesis</keyword>
<evidence type="ECO:0000259" key="13">
    <source>
        <dbReference type="PROSITE" id="PS50862"/>
    </source>
</evidence>
<evidence type="ECO:0000256" key="11">
    <source>
        <dbReference type="ARBA" id="ARBA00048823"/>
    </source>
</evidence>
<evidence type="ECO:0000256" key="4">
    <source>
        <dbReference type="ARBA" id="ARBA00022490"/>
    </source>
</evidence>
<evidence type="ECO:0000256" key="2">
    <source>
        <dbReference type="ARBA" id="ARBA00005045"/>
    </source>
</evidence>
<protein>
    <recommendedName>
        <fullName evidence="12">Serine--tRNA ligase</fullName>
        <ecNumber evidence="12">6.1.1.11</ecNumber>
    </recommendedName>
    <alternativeName>
        <fullName evidence="12">Seryl-tRNA synthetase</fullName>
        <shortName evidence="12">SerRS</shortName>
    </alternativeName>
    <alternativeName>
        <fullName evidence="12">Seryl-tRNA(Ser/Sec) synthetase</fullName>
    </alternativeName>
</protein>
<dbReference type="PANTHER" id="PTHR43697:SF1">
    <property type="entry name" value="SERINE--TRNA LIGASE"/>
    <property type="match status" value="1"/>
</dbReference>
<gene>
    <name evidence="12 14" type="primary">serS</name>
    <name evidence="14" type="ORF">SIID45300_02662</name>
</gene>
<dbReference type="InterPro" id="IPR045864">
    <property type="entry name" value="aa-tRNA-synth_II/BPL/LPL"/>
</dbReference>
<reference evidence="14 15" key="1">
    <citation type="submission" date="2024-09" db="EMBL/GenBank/DDBJ databases">
        <title>Draft genome sequence of Candidatus Magnetaquicoccaceae bacterium FCR-1.</title>
        <authorList>
            <person name="Shimoshige H."/>
            <person name="Shimamura S."/>
            <person name="Taoka A."/>
            <person name="Kobayashi H."/>
            <person name="Maekawa T."/>
        </authorList>
    </citation>
    <scope>NUCLEOTIDE SEQUENCE [LARGE SCALE GENOMIC DNA]</scope>
    <source>
        <strain evidence="14 15">FCR-1</strain>
    </source>
</reference>
<dbReference type="InterPro" id="IPR042103">
    <property type="entry name" value="SerRS_1_N_sf"/>
</dbReference>
<feature type="binding site" evidence="12">
    <location>
        <begin position="230"/>
        <end position="232"/>
    </location>
    <ligand>
        <name>L-serine</name>
        <dbReference type="ChEBI" id="CHEBI:33384"/>
    </ligand>
</feature>
<comment type="caution">
    <text evidence="12">Lacks conserved residue(s) required for the propagation of feature annotation.</text>
</comment>
<dbReference type="PRINTS" id="PR00981">
    <property type="entry name" value="TRNASYNTHSER"/>
</dbReference>
<feature type="binding site" evidence="12">
    <location>
        <position position="384"/>
    </location>
    <ligand>
        <name>L-serine</name>
        <dbReference type="ChEBI" id="CHEBI:33384"/>
    </ligand>
</feature>
<keyword evidence="4 12" id="KW-0963">Cytoplasm</keyword>
<dbReference type="InterPro" id="IPR002317">
    <property type="entry name" value="Ser-tRNA-ligase_type_1"/>
</dbReference>
<feature type="binding site" evidence="12">
    <location>
        <begin position="261"/>
        <end position="263"/>
    </location>
    <ligand>
        <name>ATP</name>
        <dbReference type="ChEBI" id="CHEBI:30616"/>
    </ligand>
</feature>
<dbReference type="Proteomes" id="UP001628193">
    <property type="component" value="Unassembled WGS sequence"/>
</dbReference>
<dbReference type="PIRSF" id="PIRSF001529">
    <property type="entry name" value="Ser-tRNA-synth_IIa"/>
    <property type="match status" value="1"/>
</dbReference>
<keyword evidence="9 12" id="KW-0030">Aminoacyl-tRNA synthetase</keyword>
<dbReference type="Pfam" id="PF00587">
    <property type="entry name" value="tRNA-synt_2b"/>
    <property type="match status" value="1"/>
</dbReference>
<dbReference type="InterPro" id="IPR002314">
    <property type="entry name" value="aa-tRNA-synt_IIb"/>
</dbReference>
<evidence type="ECO:0000313" key="15">
    <source>
        <dbReference type="Proteomes" id="UP001628193"/>
    </source>
</evidence>
<feature type="domain" description="Aminoacyl-transfer RNA synthetases class-II family profile" evidence="13">
    <location>
        <begin position="138"/>
        <end position="409"/>
    </location>
</feature>
<evidence type="ECO:0000256" key="7">
    <source>
        <dbReference type="ARBA" id="ARBA00022840"/>
    </source>
</evidence>
<dbReference type="EMBL" id="BAAFGK010000004">
    <property type="protein sequence ID" value="GAB0058315.1"/>
    <property type="molecule type" value="Genomic_DNA"/>
</dbReference>
<comment type="catalytic activity">
    <reaction evidence="10 12">
        <text>tRNA(Sec) + L-serine + ATP = L-seryl-tRNA(Sec) + AMP + diphosphate + H(+)</text>
        <dbReference type="Rhea" id="RHEA:42580"/>
        <dbReference type="Rhea" id="RHEA-COMP:9742"/>
        <dbReference type="Rhea" id="RHEA-COMP:10128"/>
        <dbReference type="ChEBI" id="CHEBI:15378"/>
        <dbReference type="ChEBI" id="CHEBI:30616"/>
        <dbReference type="ChEBI" id="CHEBI:33019"/>
        <dbReference type="ChEBI" id="CHEBI:33384"/>
        <dbReference type="ChEBI" id="CHEBI:78442"/>
        <dbReference type="ChEBI" id="CHEBI:78533"/>
        <dbReference type="ChEBI" id="CHEBI:456215"/>
        <dbReference type="EC" id="6.1.1.11"/>
    </reaction>
</comment>
<dbReference type="InterPro" id="IPR010978">
    <property type="entry name" value="tRNA-bd_arm"/>
</dbReference>
<dbReference type="GO" id="GO:0004828">
    <property type="term" value="F:serine-tRNA ligase activity"/>
    <property type="evidence" value="ECO:0007669"/>
    <property type="project" value="UniProtKB-EC"/>
</dbReference>
<keyword evidence="6 12" id="KW-0547">Nucleotide-binding</keyword>
<comment type="pathway">
    <text evidence="2 12">Aminoacyl-tRNA biosynthesis; selenocysteinyl-tRNA(Sec) biosynthesis; L-seryl-tRNA(Sec) from L-serine and tRNA(Sec): step 1/1.</text>
</comment>
<name>A0ABQ0CBT2_9PROT</name>
<dbReference type="SUPFAM" id="SSF46589">
    <property type="entry name" value="tRNA-binding arm"/>
    <property type="match status" value="1"/>
</dbReference>
<dbReference type="Pfam" id="PF02403">
    <property type="entry name" value="Seryl_tRNA_N"/>
    <property type="match status" value="1"/>
</dbReference>
<evidence type="ECO:0000256" key="6">
    <source>
        <dbReference type="ARBA" id="ARBA00022741"/>
    </source>
</evidence>
<evidence type="ECO:0000256" key="12">
    <source>
        <dbReference type="HAMAP-Rule" id="MF_00176"/>
    </source>
</evidence>
<comment type="domain">
    <text evidence="12">Consists of two distinct domains, a catalytic core and a N-terminal extension that is involved in tRNA binding.</text>
</comment>
<evidence type="ECO:0000256" key="8">
    <source>
        <dbReference type="ARBA" id="ARBA00022917"/>
    </source>
</evidence>
<accession>A0ABQ0CBT2</accession>
<keyword evidence="7 12" id="KW-0067">ATP-binding</keyword>
<comment type="caution">
    <text evidence="14">The sequence shown here is derived from an EMBL/GenBank/DDBJ whole genome shotgun (WGS) entry which is preliminary data.</text>
</comment>
<evidence type="ECO:0000256" key="10">
    <source>
        <dbReference type="ARBA" id="ARBA00047929"/>
    </source>
</evidence>
<dbReference type="InterPro" id="IPR015866">
    <property type="entry name" value="Ser-tRNA-synth_1_N"/>
</dbReference>
<proteinExistence type="inferred from homology"/>
<keyword evidence="15" id="KW-1185">Reference proteome</keyword>
<evidence type="ECO:0000256" key="3">
    <source>
        <dbReference type="ARBA" id="ARBA00010728"/>
    </source>
</evidence>
<dbReference type="NCBIfam" id="TIGR00414">
    <property type="entry name" value="serS"/>
    <property type="match status" value="1"/>
</dbReference>
<dbReference type="PANTHER" id="PTHR43697">
    <property type="entry name" value="SERYL-TRNA SYNTHETASE"/>
    <property type="match status" value="1"/>
</dbReference>
<dbReference type="CDD" id="cd00770">
    <property type="entry name" value="SerRS_core"/>
    <property type="match status" value="1"/>
</dbReference>
<sequence length="426" mass="47793">MLDLKAIRERPEWVDARLKTRGGRHDLTAFFALEAEQRALRATTEGLQARRNEISKLIGQLKAKGEDASSLLAEMRKLGPRLKEHEAALRAKEEAVQEELARLPNLPAEDVPVGPDESGNVVVRSWPEDFSGTATELNHWDIGERLGILDFQVAAETLGARFTFFRGDGARLIRALTSFMLDLHTREHGYEEILPPFLANKESLFGTGQLPKFEEDLFCLRDDPFYLIPTAEVPLTNMVRGQIVDESLLPMRFTAWTACFRREAGAAGRDTRGLIRQHQFDKVELVWITRPEESMAALESLTGHAEEVLKRLELPYRTVALCTGDLGFASAKTYDLEVWLPGQGRYREISSCSNTLDFQARRMKARLRRTESKTVEPVHTLNGSGIAVGRTLVALLENFVQPDGSVTIPDALRPYMGGQARIEIRG</sequence>
<dbReference type="Gene3D" id="1.10.287.40">
    <property type="entry name" value="Serine-tRNA synthetase, tRNA binding domain"/>
    <property type="match status" value="1"/>
</dbReference>
<feature type="binding site" evidence="12">
    <location>
        <position position="284"/>
    </location>
    <ligand>
        <name>L-serine</name>
        <dbReference type="ChEBI" id="CHEBI:33384"/>
    </ligand>
</feature>
<dbReference type="EC" id="6.1.1.11" evidence="12"/>
<comment type="subcellular location">
    <subcellularLocation>
        <location evidence="1 12">Cytoplasm</location>
    </subcellularLocation>
</comment>
<dbReference type="RefSeq" id="WP_420905992.1">
    <property type="nucleotide sequence ID" value="NZ_BAAFGK010000004.1"/>
</dbReference>
<dbReference type="InterPro" id="IPR033729">
    <property type="entry name" value="SerRS_core"/>
</dbReference>
<dbReference type="HAMAP" id="MF_00176">
    <property type="entry name" value="Ser_tRNA_synth_type1"/>
    <property type="match status" value="1"/>
</dbReference>
<evidence type="ECO:0000256" key="9">
    <source>
        <dbReference type="ARBA" id="ARBA00023146"/>
    </source>
</evidence>
<comment type="function">
    <text evidence="12">Catalyzes the attachment of serine to tRNA(Ser). Is also able to aminoacylate tRNA(Sec) with serine, to form the misacylated tRNA L-seryl-tRNA(Sec), which will be further converted into selenocysteinyl-tRNA(Sec).</text>
</comment>
<keyword evidence="5 12" id="KW-0436">Ligase</keyword>
<evidence type="ECO:0000313" key="14">
    <source>
        <dbReference type="EMBL" id="GAB0058315.1"/>
    </source>
</evidence>
<dbReference type="Gene3D" id="3.30.930.10">
    <property type="entry name" value="Bira Bifunctional Protein, Domain 2"/>
    <property type="match status" value="1"/>
</dbReference>
<dbReference type="InterPro" id="IPR006195">
    <property type="entry name" value="aa-tRNA-synth_II"/>
</dbReference>
<evidence type="ECO:0000256" key="1">
    <source>
        <dbReference type="ARBA" id="ARBA00004496"/>
    </source>
</evidence>
<dbReference type="PROSITE" id="PS50862">
    <property type="entry name" value="AA_TRNA_LIGASE_II"/>
    <property type="match status" value="1"/>
</dbReference>
<comment type="similarity">
    <text evidence="3 12">Belongs to the class-II aminoacyl-tRNA synthetase family. Type-1 seryl-tRNA synthetase subfamily.</text>
</comment>
<comment type="catalytic activity">
    <reaction evidence="11 12">
        <text>tRNA(Ser) + L-serine + ATP = L-seryl-tRNA(Ser) + AMP + diphosphate + H(+)</text>
        <dbReference type="Rhea" id="RHEA:12292"/>
        <dbReference type="Rhea" id="RHEA-COMP:9669"/>
        <dbReference type="Rhea" id="RHEA-COMP:9703"/>
        <dbReference type="ChEBI" id="CHEBI:15378"/>
        <dbReference type="ChEBI" id="CHEBI:30616"/>
        <dbReference type="ChEBI" id="CHEBI:33019"/>
        <dbReference type="ChEBI" id="CHEBI:33384"/>
        <dbReference type="ChEBI" id="CHEBI:78442"/>
        <dbReference type="ChEBI" id="CHEBI:78533"/>
        <dbReference type="ChEBI" id="CHEBI:456215"/>
        <dbReference type="EC" id="6.1.1.11"/>
    </reaction>
</comment>
<comment type="subunit">
    <text evidence="12">Homodimer. The tRNA molecule binds across the dimer.</text>
</comment>